<dbReference type="PROSITE" id="PS51123">
    <property type="entry name" value="OMPA_2"/>
    <property type="match status" value="1"/>
</dbReference>
<evidence type="ECO:0000259" key="10">
    <source>
        <dbReference type="PROSITE" id="PS51123"/>
    </source>
</evidence>
<gene>
    <name evidence="11" type="primary">motBII</name>
    <name evidence="11" type="ORF">AMOL_2184</name>
    <name evidence="12" type="ORF">CPU12_05220</name>
</gene>
<dbReference type="Proteomes" id="UP000262712">
    <property type="component" value="Chromosome"/>
</dbReference>
<evidence type="ECO:0000256" key="1">
    <source>
        <dbReference type="ARBA" id="ARBA00004162"/>
    </source>
</evidence>
<evidence type="ECO:0000313" key="13">
    <source>
        <dbReference type="Proteomes" id="UP000221222"/>
    </source>
</evidence>
<keyword evidence="5 9" id="KW-1133">Transmembrane helix</keyword>
<dbReference type="SUPFAM" id="SSF103088">
    <property type="entry name" value="OmpA-like"/>
    <property type="match status" value="1"/>
</dbReference>
<evidence type="ECO:0000256" key="5">
    <source>
        <dbReference type="ARBA" id="ARBA00022989"/>
    </source>
</evidence>
<dbReference type="Pfam" id="PF00691">
    <property type="entry name" value="OmpA"/>
    <property type="match status" value="1"/>
</dbReference>
<dbReference type="InterPro" id="IPR025713">
    <property type="entry name" value="MotB-like_N_dom"/>
</dbReference>
<feature type="transmembrane region" description="Helical" evidence="9">
    <location>
        <begin position="23"/>
        <end position="40"/>
    </location>
</feature>
<dbReference type="PANTHER" id="PTHR30329">
    <property type="entry name" value="STATOR ELEMENT OF FLAGELLAR MOTOR COMPLEX"/>
    <property type="match status" value="1"/>
</dbReference>
<evidence type="ECO:0000313" key="14">
    <source>
        <dbReference type="Proteomes" id="UP000262712"/>
    </source>
</evidence>
<protein>
    <submittedName>
        <fullName evidence="12">Flagellar motor protein MotB</fullName>
    </submittedName>
    <submittedName>
        <fullName evidence="11">Flagellar motor stator protein</fullName>
    </submittedName>
</protein>
<evidence type="ECO:0000313" key="11">
    <source>
        <dbReference type="EMBL" id="AXX93137.1"/>
    </source>
</evidence>
<keyword evidence="3" id="KW-1003">Cell membrane</keyword>
<evidence type="ECO:0000256" key="9">
    <source>
        <dbReference type="SAM" id="Phobius"/>
    </source>
</evidence>
<keyword evidence="6 7" id="KW-0472">Membrane</keyword>
<dbReference type="Pfam" id="PF13677">
    <property type="entry name" value="MotB_plug"/>
    <property type="match status" value="1"/>
</dbReference>
<evidence type="ECO:0000313" key="12">
    <source>
        <dbReference type="EMBL" id="PHO18396.1"/>
    </source>
</evidence>
<dbReference type="InterPro" id="IPR050330">
    <property type="entry name" value="Bact_OuterMem_StrucFunc"/>
</dbReference>
<evidence type="ECO:0000256" key="8">
    <source>
        <dbReference type="SAM" id="MobiDB-lite"/>
    </source>
</evidence>
<dbReference type="Proteomes" id="UP000221222">
    <property type="component" value="Unassembled WGS sequence"/>
</dbReference>
<dbReference type="GO" id="GO:0005886">
    <property type="term" value="C:plasma membrane"/>
    <property type="evidence" value="ECO:0007669"/>
    <property type="project" value="UniProtKB-SubCell"/>
</dbReference>
<dbReference type="EMBL" id="NXFY01000006">
    <property type="protein sequence ID" value="PHO18396.1"/>
    <property type="molecule type" value="Genomic_DNA"/>
</dbReference>
<dbReference type="InterPro" id="IPR036737">
    <property type="entry name" value="OmpA-like_sf"/>
</dbReference>
<dbReference type="InterPro" id="IPR006665">
    <property type="entry name" value="OmpA-like"/>
</dbReference>
<dbReference type="PANTHER" id="PTHR30329:SF21">
    <property type="entry name" value="LIPOPROTEIN YIAD-RELATED"/>
    <property type="match status" value="1"/>
</dbReference>
<comment type="similarity">
    <text evidence="2">Belongs to the MotB family.</text>
</comment>
<dbReference type="EMBL" id="CP032098">
    <property type="protein sequence ID" value="AXX93137.1"/>
    <property type="molecule type" value="Genomic_DNA"/>
</dbReference>
<dbReference type="AlphaFoldDB" id="A0A2G1DJ84"/>
<dbReference type="RefSeq" id="WP_099342033.1">
    <property type="nucleotide sequence ID" value="NZ_CP032098.1"/>
</dbReference>
<keyword evidence="13" id="KW-1185">Reference proteome</keyword>
<feature type="region of interest" description="Disordered" evidence="8">
    <location>
        <begin position="65"/>
        <end position="85"/>
    </location>
</feature>
<keyword evidence="12" id="KW-0969">Cilium</keyword>
<name>A0A2G1DJ84_9BACT</name>
<accession>A0A2G1DJ84</accession>
<organism evidence="12 13">
    <name type="scientific">Malaciobacter molluscorum LMG 25693</name>
    <dbReference type="NCBI Taxonomy" id="870501"/>
    <lineage>
        <taxon>Bacteria</taxon>
        <taxon>Pseudomonadati</taxon>
        <taxon>Campylobacterota</taxon>
        <taxon>Epsilonproteobacteria</taxon>
        <taxon>Campylobacterales</taxon>
        <taxon>Arcobacteraceae</taxon>
        <taxon>Malaciobacter</taxon>
    </lineage>
</organism>
<keyword evidence="12" id="KW-0966">Cell projection</keyword>
<dbReference type="CDD" id="cd07185">
    <property type="entry name" value="OmpA_C-like"/>
    <property type="match status" value="1"/>
</dbReference>
<keyword evidence="12" id="KW-0282">Flagellum</keyword>
<reference evidence="12 13" key="1">
    <citation type="submission" date="2017-09" db="EMBL/GenBank/DDBJ databases">
        <title>Arcobacter canalis sp. nov., a new species isolated from a water canal contaminated with urban sewage.</title>
        <authorList>
            <person name="Perez-Cataluna A."/>
            <person name="Salas-Masso N."/>
            <person name="Figueras M.J."/>
        </authorList>
    </citation>
    <scope>NUCLEOTIDE SEQUENCE [LARGE SCALE GENOMIC DNA]</scope>
    <source>
        <strain evidence="12 13">F98-3</strain>
    </source>
</reference>
<evidence type="ECO:0000256" key="6">
    <source>
        <dbReference type="ARBA" id="ARBA00023136"/>
    </source>
</evidence>
<keyword evidence="4 9" id="KW-0812">Transmembrane</keyword>
<evidence type="ECO:0000256" key="4">
    <source>
        <dbReference type="ARBA" id="ARBA00022692"/>
    </source>
</evidence>
<dbReference type="KEGG" id="amol:AMOL_2184"/>
<dbReference type="Gene3D" id="3.30.1330.60">
    <property type="entry name" value="OmpA-like domain"/>
    <property type="match status" value="1"/>
</dbReference>
<evidence type="ECO:0000256" key="2">
    <source>
        <dbReference type="ARBA" id="ARBA00008914"/>
    </source>
</evidence>
<sequence length="258" mass="29508">MTKKKCPECPKCLPGWLVQFGDLMSLLLTFFILLLSMAVMDKKKVEEYFDIMKKAMGFLDQSSDVREQTDEYSNNNSNNDSDDNMTAAEEGIEQASEQIQELVQSQNNNAADQTQVMQITKGKNEFVLDIPSTIMFKPAEYKINDAASKRFIAKIARVIRSIPRTFSIEVIGYTDNGAYKNNDIPRDDWDLSALRAIEVVKELIKNRIDPGQLKASAYASYHPKSEVASDNRRVEIRFFSENDQSNILNEENFFDRLE</sequence>
<evidence type="ECO:0000256" key="3">
    <source>
        <dbReference type="ARBA" id="ARBA00022475"/>
    </source>
</evidence>
<feature type="domain" description="OmpA-like" evidence="10">
    <location>
        <begin position="123"/>
        <end position="242"/>
    </location>
</feature>
<proteinExistence type="inferred from homology"/>
<evidence type="ECO:0000256" key="7">
    <source>
        <dbReference type="PROSITE-ProRule" id="PRU00473"/>
    </source>
</evidence>
<reference evidence="11 14" key="2">
    <citation type="submission" date="2018-08" db="EMBL/GenBank/DDBJ databases">
        <title>Complete genome of the Arcobacter molluscorum type strain LMG 25693.</title>
        <authorList>
            <person name="Miller W.G."/>
            <person name="Yee E."/>
            <person name="Bono J.L."/>
        </authorList>
    </citation>
    <scope>NUCLEOTIDE SEQUENCE [LARGE SCALE GENOMIC DNA]</scope>
    <source>
        <strain evidence="11 14">CECT 7696</strain>
    </source>
</reference>
<comment type="subcellular location">
    <subcellularLocation>
        <location evidence="1">Cell membrane</location>
        <topology evidence="1">Single-pass membrane protein</topology>
    </subcellularLocation>
</comment>